<feature type="domain" description="CCHC-type" evidence="3">
    <location>
        <begin position="181"/>
        <end position="196"/>
    </location>
</feature>
<reference evidence="4" key="1">
    <citation type="submission" date="2021-06" db="EMBL/GenBank/DDBJ databases">
        <authorList>
            <person name="Hodson N. C."/>
            <person name="Mongue J. A."/>
            <person name="Jaron S. K."/>
        </authorList>
    </citation>
    <scope>NUCLEOTIDE SEQUENCE</scope>
</reference>
<protein>
    <recommendedName>
        <fullName evidence="3">CCHC-type domain-containing protein</fullName>
    </recommendedName>
</protein>
<dbReference type="InterPro" id="IPR005312">
    <property type="entry name" value="DUF1759"/>
</dbReference>
<dbReference type="Proteomes" id="UP000708208">
    <property type="component" value="Unassembled WGS sequence"/>
</dbReference>
<gene>
    <name evidence="4" type="ORF">AFUS01_LOCUS13375</name>
</gene>
<keyword evidence="1" id="KW-0862">Zinc</keyword>
<dbReference type="SMART" id="SM00343">
    <property type="entry name" value="ZnF_C2HC"/>
    <property type="match status" value="2"/>
</dbReference>
<dbReference type="InterPro" id="IPR001878">
    <property type="entry name" value="Znf_CCHC"/>
</dbReference>
<evidence type="ECO:0000256" key="1">
    <source>
        <dbReference type="PROSITE-ProRule" id="PRU00047"/>
    </source>
</evidence>
<evidence type="ECO:0000313" key="5">
    <source>
        <dbReference type="Proteomes" id="UP000708208"/>
    </source>
</evidence>
<dbReference type="GO" id="GO:0003676">
    <property type="term" value="F:nucleic acid binding"/>
    <property type="evidence" value="ECO:0007669"/>
    <property type="project" value="InterPro"/>
</dbReference>
<sequence>ASIITDTNYESAWERVKIRYHNIREIVHSVIIKLISQPNLLVESPVALRNLVDVTNECVSSLKVLNHPVCEDKVLVVVLLQKLDGETRKQWELSLTTTNPPTLKELMDFLEQRARALTTIEDCKDKSGSKSIKRPTTSTYVSQTSSTCILCGEDHYIARCNKYSSQSVESRVKIIKSNSLCYNCLKRGHSAASCTSKSRCQRCQKRHHTTVHTERSEEKPSTPTSVAVPSLTCTDNNNDNILLATALVKIGNAHGGQQPCRVLLDNASQRSFITEACVQNLGLSRVRARVDVAGVGGSINTTCRGKVVLRVSSFTLSRFESSVEALIISKITGDTPSFPLPRTTWPHISNLKLADPEFGTPGPIHILFGANVLNEFNLEGIHKGPTGTPAAYNTVFGWTLLGSTSTLPTSSAVSSLVIQDSLDAKLERFWRMEEVPSKSHLTEEESQCEDHFTHTHQRDSSGKYIVELPFKQDRQRLGGSRGRAMIRFLQQEGRLQRNPLHKKLCVQFMREYEALGHMVQIPEDDILCQQRKCFYLPHHAVFKWTSTTTKCRVVFDASSKSTTGQSLNDGMMNGPTIQDPLFSHLLRFRSHIVPFIADIEKMYRMIGISRDHWNFQRILWREEPFHPLKEYWLTVVTFGMKPAPFLAIRCLRQCAEDERSRYPNAYNVVMRDFYVDNLMSGAHDVETAKTMVEELPAMLSRGNFNLREWFSPSKELLSTVPQHLRGNQHLINLDKEDTVGTLGLKWHHGFDSFKYVVCLPKAHPVITKRTLASDVASLYDPLGWLAPIMVLPKDLITRCWQGRFDWDTELPAPIQEDWNSFRQALPKVQHLYIPRCLSHPTAVSHQLLGFSDASEKAYAACVYIRAIMTNGEAQIDLATSKMKIAPVSQKSIPRLELCAAVLLSNLMATVSATIGLRVAVIQEAEIPIQWHHVPSELNPADCASRGVSPGELAALNMWWHGPSFLKRELPPVSDTVIDIPERALEEEKATSKVMHVNTDNSLVSRFSSLQGLTRVISYI</sequence>
<keyword evidence="1" id="KW-0479">Metal-binding</keyword>
<dbReference type="InterPro" id="IPR008042">
    <property type="entry name" value="Retrotrans_Pao"/>
</dbReference>
<feature type="non-terminal residue" evidence="4">
    <location>
        <position position="1"/>
    </location>
</feature>
<accession>A0A8J2JUT2</accession>
<evidence type="ECO:0000256" key="2">
    <source>
        <dbReference type="SAM" id="MobiDB-lite"/>
    </source>
</evidence>
<dbReference type="OrthoDB" id="5987340at2759"/>
<name>A0A8J2JUT2_9HEXA</name>
<keyword evidence="1" id="KW-0863">Zinc-finger</keyword>
<keyword evidence="5" id="KW-1185">Reference proteome</keyword>
<evidence type="ECO:0000313" key="4">
    <source>
        <dbReference type="EMBL" id="CAG7724343.1"/>
    </source>
</evidence>
<dbReference type="AlphaFoldDB" id="A0A8J2JUT2"/>
<feature type="non-terminal residue" evidence="4">
    <location>
        <position position="1019"/>
    </location>
</feature>
<comment type="caution">
    <text evidence="4">The sequence shown here is derived from an EMBL/GenBank/DDBJ whole genome shotgun (WGS) entry which is preliminary data.</text>
</comment>
<dbReference type="EMBL" id="CAJVCH010108856">
    <property type="protein sequence ID" value="CAG7724343.1"/>
    <property type="molecule type" value="Genomic_DNA"/>
</dbReference>
<feature type="compositionally biased region" description="Basic and acidic residues" evidence="2">
    <location>
        <begin position="211"/>
        <end position="220"/>
    </location>
</feature>
<evidence type="ECO:0000259" key="3">
    <source>
        <dbReference type="PROSITE" id="PS50158"/>
    </source>
</evidence>
<dbReference type="GO" id="GO:0008270">
    <property type="term" value="F:zinc ion binding"/>
    <property type="evidence" value="ECO:0007669"/>
    <property type="project" value="UniProtKB-KW"/>
</dbReference>
<proteinExistence type="predicted"/>
<dbReference type="CDD" id="cd01644">
    <property type="entry name" value="RT_pepA17"/>
    <property type="match status" value="1"/>
</dbReference>
<feature type="region of interest" description="Disordered" evidence="2">
    <location>
        <begin position="207"/>
        <end position="226"/>
    </location>
</feature>
<dbReference type="PANTHER" id="PTHR47331">
    <property type="entry name" value="PHD-TYPE DOMAIN-CONTAINING PROTEIN"/>
    <property type="match status" value="1"/>
</dbReference>
<dbReference type="Pfam" id="PF05380">
    <property type="entry name" value="Peptidase_A17"/>
    <property type="match status" value="1"/>
</dbReference>
<organism evidence="4 5">
    <name type="scientific">Allacma fusca</name>
    <dbReference type="NCBI Taxonomy" id="39272"/>
    <lineage>
        <taxon>Eukaryota</taxon>
        <taxon>Metazoa</taxon>
        <taxon>Ecdysozoa</taxon>
        <taxon>Arthropoda</taxon>
        <taxon>Hexapoda</taxon>
        <taxon>Collembola</taxon>
        <taxon>Symphypleona</taxon>
        <taxon>Sminthuridae</taxon>
        <taxon>Allacma</taxon>
    </lineage>
</organism>
<dbReference type="PROSITE" id="PS50158">
    <property type="entry name" value="ZF_CCHC"/>
    <property type="match status" value="1"/>
</dbReference>
<dbReference type="PANTHER" id="PTHR47331:SF5">
    <property type="entry name" value="RIBONUCLEASE H"/>
    <property type="match status" value="1"/>
</dbReference>
<dbReference type="Pfam" id="PF03564">
    <property type="entry name" value="DUF1759"/>
    <property type="match status" value="1"/>
</dbReference>